<dbReference type="EMBL" id="JBAHVJ010000013">
    <property type="protein sequence ID" value="MEJ4100879.1"/>
    <property type="molecule type" value="Genomic_DNA"/>
</dbReference>
<dbReference type="RefSeq" id="WP_337891013.1">
    <property type="nucleotide sequence ID" value="NZ_JBAHVI010000012.1"/>
</dbReference>
<evidence type="ECO:0000313" key="2">
    <source>
        <dbReference type="Proteomes" id="UP001359781"/>
    </source>
</evidence>
<gene>
    <name evidence="1" type="ORF">V5S96_11005</name>
</gene>
<accession>A0ABU8P0T5</accession>
<evidence type="ECO:0008006" key="3">
    <source>
        <dbReference type="Google" id="ProtNLM"/>
    </source>
</evidence>
<comment type="caution">
    <text evidence="1">The sequence shown here is derived from an EMBL/GenBank/DDBJ whole genome shotgun (WGS) entry which is preliminary data.</text>
</comment>
<reference evidence="1 2" key="1">
    <citation type="submission" date="2024-02" db="EMBL/GenBank/DDBJ databases">
        <title>Whole genome sequencing and characterization of Corynebacterium isolated from the ocular surface of dry eye disease sufferers.</title>
        <authorList>
            <person name="Naqvi M."/>
        </authorList>
    </citation>
    <scope>NUCLEOTIDE SEQUENCE [LARGE SCALE GENOMIC DNA]</scope>
    <source>
        <strain evidence="1 2">PCRF</strain>
    </source>
</reference>
<evidence type="ECO:0000313" key="1">
    <source>
        <dbReference type="EMBL" id="MEJ4100879.1"/>
    </source>
</evidence>
<protein>
    <recommendedName>
        <fullName evidence="3">Integrase</fullName>
    </recommendedName>
</protein>
<dbReference type="Proteomes" id="UP001359781">
    <property type="component" value="Unassembled WGS sequence"/>
</dbReference>
<organism evidence="1 2">
    <name type="scientific">Corynebacterium mastitidis</name>
    <dbReference type="NCBI Taxonomy" id="161890"/>
    <lineage>
        <taxon>Bacteria</taxon>
        <taxon>Bacillati</taxon>
        <taxon>Actinomycetota</taxon>
        <taxon>Actinomycetes</taxon>
        <taxon>Mycobacteriales</taxon>
        <taxon>Corynebacteriaceae</taxon>
        <taxon>Corynebacterium</taxon>
    </lineage>
</organism>
<name>A0ABU8P0T5_9CORY</name>
<keyword evidence="2" id="KW-1185">Reference proteome</keyword>
<sequence>MNMIQVALRRAGTMNLATSSRINEIAQEAHQRNQTRTMRAYTSVGNSIRQAFYQYNPNQDRK</sequence>
<proteinExistence type="predicted"/>